<feature type="active site" evidence="2">
    <location>
        <position position="119"/>
    </location>
</feature>
<comment type="caution">
    <text evidence="6">The sequence shown here is derived from an EMBL/GenBank/DDBJ whole genome shotgun (WGS) entry which is preliminary data.</text>
</comment>
<dbReference type="Pfam" id="PF01400">
    <property type="entry name" value="Astacin"/>
    <property type="match status" value="1"/>
</dbReference>
<evidence type="ECO:0000256" key="4">
    <source>
        <dbReference type="SAM" id="MobiDB-lite"/>
    </source>
</evidence>
<feature type="binding site" evidence="2">
    <location>
        <position position="118"/>
    </location>
    <ligand>
        <name>Zn(2+)</name>
        <dbReference type="ChEBI" id="CHEBI:29105"/>
        <note>catalytic</note>
    </ligand>
</feature>
<dbReference type="Gene3D" id="3.40.390.10">
    <property type="entry name" value="Collagenase (Catalytic Domain)"/>
    <property type="match status" value="1"/>
</dbReference>
<proteinExistence type="predicted"/>
<feature type="binding site" evidence="2">
    <location>
        <position position="122"/>
    </location>
    <ligand>
        <name>Zn(2+)</name>
        <dbReference type="ChEBI" id="CHEBI:29105"/>
        <note>catalytic</note>
    </ligand>
</feature>
<dbReference type="PANTHER" id="PTHR10127:SF850">
    <property type="entry name" value="METALLOENDOPEPTIDASE"/>
    <property type="match status" value="1"/>
</dbReference>
<dbReference type="OrthoDB" id="6378004at2759"/>
<sequence length="309" mass="36868">MKIWNNLKLINKNKKTFKYLIPYKVISRYDKNIFKTVLDAMELISKKTCVSFVNIYKNFKKYNRKDHLTIVNAPGCRSAIGRNPGQNFLRLELGQIKLNTKTKMLVRKTCVKRRIVLHELLHLLGLFHEHQRSDRDKYLKINYKNIRKGKKINFVRVENDSIMNYRVNAFAKNPKNLTIKIRNGNRLCKIGMGTHEHASELDFLLVNLLYNCPGVEKMVDNFVDKHYLTKPSKHHHNHPHHHQHKTPKSNELKLIEKSLENELKEWNKNEIKNKLNKNKIKRKSKNNIKKRNKQKKKKRKKGKRNRKKV</sequence>
<dbReference type="InterPro" id="IPR024079">
    <property type="entry name" value="MetalloPept_cat_dom_sf"/>
</dbReference>
<keyword evidence="2 3" id="KW-0482">Metalloprotease</keyword>
<dbReference type="AlphaFoldDB" id="A0A6V7VIU3"/>
<feature type="binding site" evidence="2">
    <location>
        <position position="128"/>
    </location>
    <ligand>
        <name>Zn(2+)</name>
        <dbReference type="ChEBI" id="CHEBI:29105"/>
        <note>catalytic</note>
    </ligand>
</feature>
<feature type="region of interest" description="Disordered" evidence="4">
    <location>
        <begin position="229"/>
        <end position="251"/>
    </location>
</feature>
<reference evidence="6 7" key="1">
    <citation type="submission" date="2020-08" db="EMBL/GenBank/DDBJ databases">
        <authorList>
            <person name="Koutsovoulos G."/>
            <person name="Danchin GJ E."/>
        </authorList>
    </citation>
    <scope>NUCLEOTIDE SEQUENCE [LARGE SCALE GENOMIC DNA]</scope>
</reference>
<dbReference type="InterPro" id="IPR006026">
    <property type="entry name" value="Peptidase_Metallo"/>
</dbReference>
<evidence type="ECO:0000259" key="5">
    <source>
        <dbReference type="PROSITE" id="PS51864"/>
    </source>
</evidence>
<keyword evidence="1" id="KW-1015">Disulfide bond</keyword>
<feature type="region of interest" description="Disordered" evidence="4">
    <location>
        <begin position="266"/>
        <end position="309"/>
    </location>
</feature>
<dbReference type="SUPFAM" id="SSF55486">
    <property type="entry name" value="Metalloproteases ('zincins'), catalytic domain"/>
    <property type="match status" value="1"/>
</dbReference>
<organism evidence="6 7">
    <name type="scientific">Meloidogyne enterolobii</name>
    <name type="common">Root-knot nematode worm</name>
    <name type="synonym">Meloidogyne mayaguensis</name>
    <dbReference type="NCBI Taxonomy" id="390850"/>
    <lineage>
        <taxon>Eukaryota</taxon>
        <taxon>Metazoa</taxon>
        <taxon>Ecdysozoa</taxon>
        <taxon>Nematoda</taxon>
        <taxon>Chromadorea</taxon>
        <taxon>Rhabditida</taxon>
        <taxon>Tylenchina</taxon>
        <taxon>Tylenchomorpha</taxon>
        <taxon>Tylenchoidea</taxon>
        <taxon>Meloidogynidae</taxon>
        <taxon>Meloidogyninae</taxon>
        <taxon>Meloidogyne</taxon>
    </lineage>
</organism>
<dbReference type="EMBL" id="CAJEWN010000243">
    <property type="protein sequence ID" value="CAD2174870.1"/>
    <property type="molecule type" value="Genomic_DNA"/>
</dbReference>
<dbReference type="PRINTS" id="PR00480">
    <property type="entry name" value="ASTACIN"/>
</dbReference>
<dbReference type="GO" id="GO:0004222">
    <property type="term" value="F:metalloendopeptidase activity"/>
    <property type="evidence" value="ECO:0007669"/>
    <property type="project" value="UniProtKB-UniRule"/>
</dbReference>
<feature type="compositionally biased region" description="Basic residues" evidence="4">
    <location>
        <begin position="274"/>
        <end position="309"/>
    </location>
</feature>
<evidence type="ECO:0000256" key="2">
    <source>
        <dbReference type="PROSITE-ProRule" id="PRU01211"/>
    </source>
</evidence>
<dbReference type="EC" id="3.4.24.-" evidence="3"/>
<dbReference type="GO" id="GO:0006508">
    <property type="term" value="P:proteolysis"/>
    <property type="evidence" value="ECO:0007669"/>
    <property type="project" value="UniProtKB-KW"/>
</dbReference>
<comment type="cofactor">
    <cofactor evidence="2 3">
        <name>Zn(2+)</name>
        <dbReference type="ChEBI" id="CHEBI:29105"/>
    </cofactor>
    <text evidence="2 3">Binds 1 zinc ion per subunit.</text>
</comment>
<evidence type="ECO:0000313" key="6">
    <source>
        <dbReference type="EMBL" id="CAD2174870.1"/>
    </source>
</evidence>
<comment type="caution">
    <text evidence="2">Lacks conserved residue(s) required for the propagation of feature annotation.</text>
</comment>
<gene>
    <name evidence="6" type="ORF">MENT_LOCUS26567</name>
</gene>
<accession>A0A6V7VIU3</accession>
<keyword evidence="2 3" id="KW-0862">Zinc</keyword>
<evidence type="ECO:0000313" key="7">
    <source>
        <dbReference type="Proteomes" id="UP000580250"/>
    </source>
</evidence>
<evidence type="ECO:0000256" key="3">
    <source>
        <dbReference type="RuleBase" id="RU361183"/>
    </source>
</evidence>
<keyword evidence="2 3" id="KW-0378">Hydrolase</keyword>
<keyword evidence="2 3" id="KW-0479">Metal-binding</keyword>
<dbReference type="PANTHER" id="PTHR10127">
    <property type="entry name" value="DISCOIDIN, CUB, EGF, LAMININ , AND ZINC METALLOPROTEASE DOMAIN CONTAINING"/>
    <property type="match status" value="1"/>
</dbReference>
<name>A0A6V7VIU3_MELEN</name>
<feature type="compositionally biased region" description="Basic residues" evidence="4">
    <location>
        <begin position="231"/>
        <end position="247"/>
    </location>
</feature>
<keyword evidence="2 3" id="KW-0645">Protease</keyword>
<dbReference type="InterPro" id="IPR001506">
    <property type="entry name" value="Peptidase_M12A"/>
</dbReference>
<dbReference type="GO" id="GO:0008270">
    <property type="term" value="F:zinc ion binding"/>
    <property type="evidence" value="ECO:0007669"/>
    <property type="project" value="UniProtKB-UniRule"/>
</dbReference>
<protein>
    <recommendedName>
        <fullName evidence="3">Metalloendopeptidase</fullName>
        <ecNumber evidence="3">3.4.24.-</ecNumber>
    </recommendedName>
</protein>
<evidence type="ECO:0000256" key="1">
    <source>
        <dbReference type="ARBA" id="ARBA00023157"/>
    </source>
</evidence>
<dbReference type="Proteomes" id="UP000580250">
    <property type="component" value="Unassembled WGS sequence"/>
</dbReference>
<feature type="domain" description="Peptidase M12A" evidence="5">
    <location>
        <begin position="8"/>
        <end position="213"/>
    </location>
</feature>
<dbReference type="PROSITE" id="PS51864">
    <property type="entry name" value="ASTACIN"/>
    <property type="match status" value="1"/>
</dbReference>
<dbReference type="SMART" id="SM00235">
    <property type="entry name" value="ZnMc"/>
    <property type="match status" value="1"/>
</dbReference>